<accession>A0ACA9K4T8</accession>
<evidence type="ECO:0000313" key="1">
    <source>
        <dbReference type="EMBL" id="CAG8452064.1"/>
    </source>
</evidence>
<name>A0ACA9K4T8_9GLOM</name>
<gene>
    <name evidence="1" type="ORF">ACOLOM_LOCUS793</name>
</gene>
<reference evidence="1" key="1">
    <citation type="submission" date="2021-06" db="EMBL/GenBank/DDBJ databases">
        <authorList>
            <person name="Kallberg Y."/>
            <person name="Tangrot J."/>
            <person name="Rosling A."/>
        </authorList>
    </citation>
    <scope>NUCLEOTIDE SEQUENCE</scope>
    <source>
        <strain evidence="1">CL356</strain>
    </source>
</reference>
<dbReference type="EMBL" id="CAJVPT010000876">
    <property type="protein sequence ID" value="CAG8452064.1"/>
    <property type="molecule type" value="Genomic_DNA"/>
</dbReference>
<dbReference type="Proteomes" id="UP000789525">
    <property type="component" value="Unassembled WGS sequence"/>
</dbReference>
<comment type="caution">
    <text evidence="1">The sequence shown here is derived from an EMBL/GenBank/DDBJ whole genome shotgun (WGS) entry which is preliminary data.</text>
</comment>
<organism evidence="1 2">
    <name type="scientific">Acaulospora colombiana</name>
    <dbReference type="NCBI Taxonomy" id="27376"/>
    <lineage>
        <taxon>Eukaryota</taxon>
        <taxon>Fungi</taxon>
        <taxon>Fungi incertae sedis</taxon>
        <taxon>Mucoromycota</taxon>
        <taxon>Glomeromycotina</taxon>
        <taxon>Glomeromycetes</taxon>
        <taxon>Diversisporales</taxon>
        <taxon>Acaulosporaceae</taxon>
        <taxon>Acaulospora</taxon>
    </lineage>
</organism>
<sequence>MMKRSETLREEETNIRNKLLAVLTAQQKRETQFGKDCLLSINFNGILDLSDDETHKQIKKSLNKDQISWLEGVLQKKNLETYSGIYGISTNSRKKPRTILPSIY</sequence>
<proteinExistence type="predicted"/>
<evidence type="ECO:0000313" key="2">
    <source>
        <dbReference type="Proteomes" id="UP000789525"/>
    </source>
</evidence>
<protein>
    <submittedName>
        <fullName evidence="1">4843_t:CDS:1</fullName>
    </submittedName>
</protein>
<keyword evidence="2" id="KW-1185">Reference proteome</keyword>